<gene>
    <name evidence="2" type="ORF">SAMN02745226_00362</name>
</gene>
<evidence type="ECO:0000313" key="3">
    <source>
        <dbReference type="Proteomes" id="UP000184207"/>
    </source>
</evidence>
<dbReference type="Proteomes" id="UP000184207">
    <property type="component" value="Unassembled WGS sequence"/>
</dbReference>
<evidence type="ECO:0000313" key="2">
    <source>
        <dbReference type="EMBL" id="SHN51583.1"/>
    </source>
</evidence>
<sequence length="134" mass="15863">MAKTNSFDEMVKSILALILLFVLYTWSTRVLHLNVFLLDAELFNFFILYLPSLIFFSSLFLEPKDVFKEVERLIVYSLTPVFAFVIGWYGYSFHYGFVVSYLLSNLVKPNLKKRYVIIIFNGIALLILLWWRSR</sequence>
<dbReference type="RefSeq" id="WP_072757683.1">
    <property type="nucleotide sequence ID" value="NZ_FRDJ01000001.1"/>
</dbReference>
<feature type="transmembrane region" description="Helical" evidence="1">
    <location>
        <begin position="43"/>
        <end position="61"/>
    </location>
</feature>
<dbReference type="OrthoDB" id="46681at2"/>
<accession>A0A1M7RZ70</accession>
<feature type="transmembrane region" description="Helical" evidence="1">
    <location>
        <begin position="73"/>
        <end position="94"/>
    </location>
</feature>
<keyword evidence="3" id="KW-1185">Reference proteome</keyword>
<reference evidence="3" key="1">
    <citation type="submission" date="2016-12" db="EMBL/GenBank/DDBJ databases">
        <authorList>
            <person name="Varghese N."/>
            <person name="Submissions S."/>
        </authorList>
    </citation>
    <scope>NUCLEOTIDE SEQUENCE [LARGE SCALE GENOMIC DNA]</scope>
    <source>
        <strain evidence="3">DSM 13020</strain>
    </source>
</reference>
<dbReference type="AlphaFoldDB" id="A0A1M7RZ70"/>
<feature type="transmembrane region" description="Helical" evidence="1">
    <location>
        <begin position="114"/>
        <end position="131"/>
    </location>
</feature>
<protein>
    <submittedName>
        <fullName evidence="2">Uncharacterized protein</fullName>
    </submittedName>
</protein>
<keyword evidence="1" id="KW-1133">Transmembrane helix</keyword>
<organism evidence="2 3">
    <name type="scientific">Fervidobacterium gondwanense DSM 13020</name>
    <dbReference type="NCBI Taxonomy" id="1121883"/>
    <lineage>
        <taxon>Bacteria</taxon>
        <taxon>Thermotogati</taxon>
        <taxon>Thermotogota</taxon>
        <taxon>Thermotogae</taxon>
        <taxon>Thermotogales</taxon>
        <taxon>Fervidobacteriaceae</taxon>
        <taxon>Fervidobacterium</taxon>
    </lineage>
</organism>
<dbReference type="EMBL" id="FRDJ01000001">
    <property type="protein sequence ID" value="SHN51583.1"/>
    <property type="molecule type" value="Genomic_DNA"/>
</dbReference>
<keyword evidence="1" id="KW-0472">Membrane</keyword>
<evidence type="ECO:0000256" key="1">
    <source>
        <dbReference type="SAM" id="Phobius"/>
    </source>
</evidence>
<dbReference type="STRING" id="1121883.SAMN02745226_00362"/>
<keyword evidence="1" id="KW-0812">Transmembrane</keyword>
<name>A0A1M7RZ70_FERGO</name>
<proteinExistence type="predicted"/>